<keyword evidence="2" id="KW-0472">Membrane</keyword>
<evidence type="ECO:0000313" key="4">
    <source>
        <dbReference type="Proteomes" id="UP001163823"/>
    </source>
</evidence>
<protein>
    <submittedName>
        <fullName evidence="3">CLAVATA3/ESR (CLE)-related protein TDIF</fullName>
    </submittedName>
</protein>
<dbReference type="KEGG" id="qsa:O6P43_016840"/>
<organism evidence="3 4">
    <name type="scientific">Quillaja saponaria</name>
    <name type="common">Soap bark tree</name>
    <dbReference type="NCBI Taxonomy" id="32244"/>
    <lineage>
        <taxon>Eukaryota</taxon>
        <taxon>Viridiplantae</taxon>
        <taxon>Streptophyta</taxon>
        <taxon>Embryophyta</taxon>
        <taxon>Tracheophyta</taxon>
        <taxon>Spermatophyta</taxon>
        <taxon>Magnoliopsida</taxon>
        <taxon>eudicotyledons</taxon>
        <taxon>Gunneridae</taxon>
        <taxon>Pentapetalae</taxon>
        <taxon>rosids</taxon>
        <taxon>fabids</taxon>
        <taxon>Fabales</taxon>
        <taxon>Quillajaceae</taxon>
        <taxon>Quillaja</taxon>
    </lineage>
</organism>
<proteinExistence type="predicted"/>
<feature type="region of interest" description="Disordered" evidence="1">
    <location>
        <begin position="61"/>
        <end position="100"/>
    </location>
</feature>
<gene>
    <name evidence="3" type="ORF">O6P43_016840</name>
</gene>
<feature type="compositionally biased region" description="Low complexity" evidence="1">
    <location>
        <begin position="63"/>
        <end position="81"/>
    </location>
</feature>
<feature type="compositionally biased region" description="Polar residues" evidence="1">
    <location>
        <begin position="82"/>
        <end position="91"/>
    </location>
</feature>
<evidence type="ECO:0000313" key="3">
    <source>
        <dbReference type="EMBL" id="KAJ7961506.1"/>
    </source>
</evidence>
<keyword evidence="2" id="KW-0812">Transmembrane</keyword>
<keyword evidence="2" id="KW-1133">Transmembrane helix</keyword>
<evidence type="ECO:0000256" key="1">
    <source>
        <dbReference type="SAM" id="MobiDB-lite"/>
    </source>
</evidence>
<name>A0AAD7LNL9_QUISA</name>
<sequence>MDIEPLWTLGGWFLLQNCMAEPKTTSSSPISETFTKSHPFLQFLALLFIFLLLINLSNPSTMTSSNSIKPSESTSSSTNLNPRKTQSSRTSPTREREFGA</sequence>
<dbReference type="AlphaFoldDB" id="A0AAD7LNL9"/>
<dbReference type="Proteomes" id="UP001163823">
    <property type="component" value="Chromosome 7"/>
</dbReference>
<comment type="caution">
    <text evidence="3">The sequence shown here is derived from an EMBL/GenBank/DDBJ whole genome shotgun (WGS) entry which is preliminary data.</text>
</comment>
<reference evidence="3" key="1">
    <citation type="journal article" date="2023" name="Science">
        <title>Elucidation of the pathway for biosynthesis of saponin adjuvants from the soapbark tree.</title>
        <authorList>
            <person name="Reed J."/>
            <person name="Orme A."/>
            <person name="El-Demerdash A."/>
            <person name="Owen C."/>
            <person name="Martin L.B.B."/>
            <person name="Misra R.C."/>
            <person name="Kikuchi S."/>
            <person name="Rejzek M."/>
            <person name="Martin A.C."/>
            <person name="Harkess A."/>
            <person name="Leebens-Mack J."/>
            <person name="Louveau T."/>
            <person name="Stephenson M.J."/>
            <person name="Osbourn A."/>
        </authorList>
    </citation>
    <scope>NUCLEOTIDE SEQUENCE</scope>
    <source>
        <strain evidence="3">S10</strain>
    </source>
</reference>
<keyword evidence="4" id="KW-1185">Reference proteome</keyword>
<evidence type="ECO:0000256" key="2">
    <source>
        <dbReference type="SAM" id="Phobius"/>
    </source>
</evidence>
<accession>A0AAD7LNL9</accession>
<feature type="transmembrane region" description="Helical" evidence="2">
    <location>
        <begin position="39"/>
        <end position="56"/>
    </location>
</feature>
<dbReference type="EMBL" id="JARAOO010000007">
    <property type="protein sequence ID" value="KAJ7961506.1"/>
    <property type="molecule type" value="Genomic_DNA"/>
</dbReference>